<sequence length="357" mass="39455">MEERVKVAITQGDINGISYEIILKSFKDKYLFNLCTPILYGSPKVLAYYKKVLRLERIPHNTIRHTSEAQANQINVIDCNDNGIKVELGQATKEAGMAALEALERATNDLKDGQLEILVTAPINKDTIQSDDFKFPGHTEYLTQRFGVEDTVMLMVQDNLRVAVVTGHIPLGKVAGEITKDKVFQKLRALNKALIYNFGIRKPKIAVLGLNPHAGDAGLLGNEEIEILQPVLEDAKAEGILAMGPYPADGFFGSGSFSGFDAILAMYHDQGLIPFKTLANKGGVNFTTGLPIVRTSPAHGTAYGIVGKNEASEISFKEAIYEAVAIYEERSYHEECRENSLKPKERPQRKSYRPKIT</sequence>
<dbReference type="SUPFAM" id="SSF53659">
    <property type="entry name" value="Isocitrate/Isopropylmalate dehydrogenase-like"/>
    <property type="match status" value="1"/>
</dbReference>
<dbReference type="RefSeq" id="WP_116496654.1">
    <property type="nucleotide sequence ID" value="NZ_QENZ01000004.1"/>
</dbReference>
<comment type="caution">
    <text evidence="5">The sequence shown here is derived from an EMBL/GenBank/DDBJ whole genome shotgun (WGS) entry which is preliminary data.</text>
</comment>
<dbReference type="AlphaFoldDB" id="A0A7L4UR33"/>
<dbReference type="EMBL" id="QENZ01000004">
    <property type="protein sequence ID" value="PVX51062.1"/>
    <property type="molecule type" value="Genomic_DNA"/>
</dbReference>
<proteinExistence type="predicted"/>
<organism evidence="5 6">
    <name type="scientific">Balneicella halophila</name>
    <dbReference type="NCBI Taxonomy" id="1537566"/>
    <lineage>
        <taxon>Bacteria</taxon>
        <taxon>Pseudomonadati</taxon>
        <taxon>Bacteroidota</taxon>
        <taxon>Bacteroidia</taxon>
        <taxon>Bacteroidales</taxon>
        <taxon>Balneicellaceae</taxon>
        <taxon>Balneicella</taxon>
    </lineage>
</organism>
<dbReference type="OrthoDB" id="9801783at2"/>
<dbReference type="PANTHER" id="PTHR30004:SF6">
    <property type="entry name" value="D-THREONATE 4-PHOSPHATE DEHYDROGENASE"/>
    <property type="match status" value="1"/>
</dbReference>
<keyword evidence="1" id="KW-0479">Metal-binding</keyword>
<keyword evidence="3" id="KW-0520">NAD</keyword>
<accession>A0A7L4UR33</accession>
<evidence type="ECO:0000313" key="5">
    <source>
        <dbReference type="EMBL" id="PVX51062.1"/>
    </source>
</evidence>
<protein>
    <submittedName>
        <fullName evidence="5">4-hydroxythreonine-4-phosphate dehydrogenase</fullName>
    </submittedName>
</protein>
<name>A0A7L4UR33_BALHA</name>
<feature type="compositionally biased region" description="Basic and acidic residues" evidence="4">
    <location>
        <begin position="335"/>
        <end position="348"/>
    </location>
</feature>
<keyword evidence="6" id="KW-1185">Reference proteome</keyword>
<feature type="region of interest" description="Disordered" evidence="4">
    <location>
        <begin position="335"/>
        <end position="357"/>
    </location>
</feature>
<dbReference type="InterPro" id="IPR005255">
    <property type="entry name" value="PdxA_fam"/>
</dbReference>
<reference evidence="5 6" key="1">
    <citation type="submission" date="2018-05" db="EMBL/GenBank/DDBJ databases">
        <title>Genomic Encyclopedia of Type Strains, Phase IV (KMG-IV): sequencing the most valuable type-strain genomes for metagenomic binning, comparative biology and taxonomic classification.</title>
        <authorList>
            <person name="Goeker M."/>
        </authorList>
    </citation>
    <scope>NUCLEOTIDE SEQUENCE [LARGE SCALE GENOMIC DNA]</scope>
    <source>
        <strain evidence="5 6">DSM 28579</strain>
    </source>
</reference>
<dbReference type="GO" id="GO:0016491">
    <property type="term" value="F:oxidoreductase activity"/>
    <property type="evidence" value="ECO:0007669"/>
    <property type="project" value="UniProtKB-KW"/>
</dbReference>
<dbReference type="PANTHER" id="PTHR30004">
    <property type="entry name" value="4-HYDROXYTHREONINE-4-PHOSPHATE DEHYDROGENASE"/>
    <property type="match status" value="1"/>
</dbReference>
<dbReference type="Pfam" id="PF04166">
    <property type="entry name" value="PdxA"/>
    <property type="match status" value="1"/>
</dbReference>
<keyword evidence="2" id="KW-0560">Oxidoreductase</keyword>
<evidence type="ECO:0000256" key="4">
    <source>
        <dbReference type="SAM" id="MobiDB-lite"/>
    </source>
</evidence>
<gene>
    <name evidence="5" type="ORF">C7377_1395</name>
</gene>
<evidence type="ECO:0000256" key="3">
    <source>
        <dbReference type="ARBA" id="ARBA00023027"/>
    </source>
</evidence>
<dbReference type="GO" id="GO:0051287">
    <property type="term" value="F:NAD binding"/>
    <property type="evidence" value="ECO:0007669"/>
    <property type="project" value="InterPro"/>
</dbReference>
<evidence type="ECO:0000256" key="1">
    <source>
        <dbReference type="ARBA" id="ARBA00022723"/>
    </source>
</evidence>
<dbReference type="Gene3D" id="3.40.718.10">
    <property type="entry name" value="Isopropylmalate Dehydrogenase"/>
    <property type="match status" value="1"/>
</dbReference>
<dbReference type="GO" id="GO:0046872">
    <property type="term" value="F:metal ion binding"/>
    <property type="evidence" value="ECO:0007669"/>
    <property type="project" value="UniProtKB-KW"/>
</dbReference>
<dbReference type="NCBIfam" id="TIGR00557">
    <property type="entry name" value="pdxA"/>
    <property type="match status" value="1"/>
</dbReference>
<evidence type="ECO:0000256" key="2">
    <source>
        <dbReference type="ARBA" id="ARBA00023002"/>
    </source>
</evidence>
<evidence type="ECO:0000313" key="6">
    <source>
        <dbReference type="Proteomes" id="UP000251835"/>
    </source>
</evidence>
<dbReference type="Proteomes" id="UP000251835">
    <property type="component" value="Unassembled WGS sequence"/>
</dbReference>